<dbReference type="STRING" id="1492.ATN24_04825"/>
<keyword evidence="3" id="KW-1185">Reference proteome</keyword>
<dbReference type="Pfam" id="PF14804">
    <property type="entry name" value="Jag_N"/>
    <property type="match status" value="1"/>
</dbReference>
<dbReference type="SMART" id="SM01245">
    <property type="entry name" value="Jag_N"/>
    <property type="match status" value="1"/>
</dbReference>
<dbReference type="PANTHER" id="PTHR38032">
    <property type="entry name" value="POLYMERASE-RELATED"/>
    <property type="match status" value="1"/>
</dbReference>
<dbReference type="InterPro" id="IPR046866">
    <property type="entry name" value="FapA_N"/>
</dbReference>
<dbReference type="Pfam" id="PF03961">
    <property type="entry name" value="FapA"/>
    <property type="match status" value="2"/>
</dbReference>
<dbReference type="RefSeq" id="WP_003408966.1">
    <property type="nucleotide sequence ID" value="NZ_ACOM01000004.1"/>
</dbReference>
<accession>C4IDR7</accession>
<comment type="caution">
    <text evidence="2">The sequence shown here is derived from an EMBL/GenBank/DDBJ whole genome shotgun (WGS) entry which is preliminary data.</text>
</comment>
<dbReference type="HOGENOM" id="CLU_015044_1_0_9"/>
<dbReference type="AlphaFoldDB" id="C4IDR7"/>
<name>C4IDR7_CLOBU</name>
<gene>
    <name evidence="2" type="ORF">CLP_3497</name>
</gene>
<evidence type="ECO:0000313" key="3">
    <source>
        <dbReference type="Proteomes" id="UP000003081"/>
    </source>
</evidence>
<evidence type="ECO:0000259" key="1">
    <source>
        <dbReference type="SMART" id="SM01245"/>
    </source>
</evidence>
<dbReference type="InterPro" id="IPR005646">
    <property type="entry name" value="FapA"/>
</dbReference>
<dbReference type="Proteomes" id="UP000003081">
    <property type="component" value="Unassembled WGS sequence"/>
</dbReference>
<dbReference type="eggNOG" id="COG1315">
    <property type="taxonomic scope" value="Bacteria"/>
</dbReference>
<dbReference type="InterPro" id="IPR046865">
    <property type="entry name" value="FapA_b_solenoid"/>
</dbReference>
<organism evidence="2 3">
    <name type="scientific">Clostridium butyricum E4 str. BoNT E BL5262</name>
    <dbReference type="NCBI Taxonomy" id="632245"/>
    <lineage>
        <taxon>Bacteria</taxon>
        <taxon>Bacillati</taxon>
        <taxon>Bacillota</taxon>
        <taxon>Clostridia</taxon>
        <taxon>Eubacteriales</taxon>
        <taxon>Clostridiaceae</taxon>
        <taxon>Clostridium</taxon>
    </lineage>
</organism>
<protein>
    <recommendedName>
        <fullName evidence="1">RNA-binding protein KhpB N-terminal domain-containing protein</fullName>
    </recommendedName>
</protein>
<dbReference type="PANTHER" id="PTHR38032:SF1">
    <property type="entry name" value="RNA-BINDING PROTEIN KHPB N-TERMINAL DOMAIN-CONTAINING PROTEIN"/>
    <property type="match status" value="1"/>
</dbReference>
<dbReference type="InterPro" id="IPR032782">
    <property type="entry name" value="KhpB_N"/>
</dbReference>
<dbReference type="Pfam" id="PF20250">
    <property type="entry name" value="FapA_N"/>
    <property type="match status" value="1"/>
</dbReference>
<reference evidence="2 3" key="1">
    <citation type="submission" date="2009-08" db="EMBL/GenBank/DDBJ databases">
        <authorList>
            <person name="Shrivastava S."/>
            <person name="Brinkac L.B."/>
            <person name="Brown J.L."/>
            <person name="Bruce D.B."/>
            <person name="Detter C."/>
            <person name="Green L.D."/>
            <person name="Munk C.A."/>
            <person name="Rogers Y.C."/>
            <person name="Tapia R."/>
            <person name="Sims D.R."/>
            <person name="Smith L.A."/>
            <person name="Smith T.J."/>
            <person name="Sutton G."/>
            <person name="Brettin T."/>
        </authorList>
    </citation>
    <scope>NUCLEOTIDE SEQUENCE [LARGE SCALE GENOMIC DNA]</scope>
    <source>
        <strain evidence="3">E4 str. BoNT E BL5262</strain>
    </source>
</reference>
<dbReference type="EMBL" id="ACOM01000004">
    <property type="protein sequence ID" value="EEP55354.1"/>
    <property type="molecule type" value="Genomic_DNA"/>
</dbReference>
<sequence length="646" mass="72554">MNLIFSAGSIDECLEKASDTLKINKNDLKYKIIKEERKFFRKKITIEIQNKDLEDNNKENSLRQDTTNRFGAQVKDGKIIITPFDNDEIITIKGCEGVRLILNGEETNSIEGAKITDNIEFVIEESQQAERTMEISVSKNKMEAYLSIKSVPEKIYKLEDCEPRKNLVLKRVLVEKKYAPQYTPEDIRNALKEKNIVFGVIDDVLRRICDSEEVICEVVAKGVQAIDPRPESMDILFKDYDQLKENIDTEVKVDYRNRFMLASVKTGEEIARIIPSKPGKDGKDVYGNDVKHKEASRIKFKIGEGCKYEDDKIVATIEGKPSFKGNTFRVHKVYQVEEVNLGTGNINFVADVEISKTVDEGMEVVAGNTVFVGENVESAKITASSNITVQGNIINSTVVAGDYSFNKKKYLLNLNSAKNMVHKLYSAIMQINNNNSILEGRKVGELIKLLIENKYKALMPLCREIIEYCSIQGVHDSPVTAFINNKLIGFGPLNIICEDELLNFIDLLSEECEELQFFDTNDANIYAEYIQASKLESMGSIFINGKGQYNSEITALNNIEFLHENSVCRGGVISAGKEIKLKTVGSEAGVNTILKVSKDGVITADIAYSNTVFCIGEKQIVLEVSSRSVKVYMDKMGDIEIDKLLL</sequence>
<feature type="domain" description="RNA-binding protein KhpB N-terminal" evidence="1">
    <location>
        <begin position="4"/>
        <end position="51"/>
    </location>
</feature>
<proteinExistence type="predicted"/>
<evidence type="ECO:0000313" key="2">
    <source>
        <dbReference type="EMBL" id="EEP55354.1"/>
    </source>
</evidence>